<dbReference type="EMBL" id="JBHSFU010000006">
    <property type="protein sequence ID" value="MFC4558871.1"/>
    <property type="molecule type" value="Genomic_DNA"/>
</dbReference>
<dbReference type="SUPFAM" id="SSF53187">
    <property type="entry name" value="Zn-dependent exopeptidases"/>
    <property type="match status" value="1"/>
</dbReference>
<dbReference type="NCBIfam" id="TIGR02867">
    <property type="entry name" value="spore_II_P"/>
    <property type="match status" value="1"/>
</dbReference>
<sequence length="397" mass="44720">MNFGNKNRDDKPNLFSHLYRKSGIYIVSVLVLFIIVGALTTVAPAYRLSSHTISNWTSDLNSSTFLYLMGMENRAFKEAYPDDMPMLDLSSTFFQMATSIKPSDTRSLLGQELPGFATFQNEIIIAGEGTNYTNLPFESAPPLEDILKDREAVVDEPEEIEEIEKPDQKEGQLSTGDRNVVFIYNSHNRESFLPHLPGVTDPDLAQHGEVNITKVSDRLAKSLKEEGIGTTVANTDIMQMLNKRGWEYHQAYRASREIVKEAFSTNDNIQYVFDIHRDSQDRSETTKTINGNRYARIAFVVGADYSSYEKNLALATDLHELIQDKYPGLSRGVIKKKGPINDGVYNQDLSGNAVLIEFGGVENNFDELYRTADAVAEVFSDYYWEAEKVSKNPKEGN</sequence>
<accession>A0ABV9DJ57</accession>
<evidence type="ECO:0000313" key="3">
    <source>
        <dbReference type="Proteomes" id="UP001595989"/>
    </source>
</evidence>
<reference evidence="3" key="1">
    <citation type="journal article" date="2019" name="Int. J. Syst. Evol. Microbiol.">
        <title>The Global Catalogue of Microorganisms (GCM) 10K type strain sequencing project: providing services to taxonomists for standard genome sequencing and annotation.</title>
        <authorList>
            <consortium name="The Broad Institute Genomics Platform"/>
            <consortium name="The Broad Institute Genome Sequencing Center for Infectious Disease"/>
            <person name="Wu L."/>
            <person name="Ma J."/>
        </authorList>
    </citation>
    <scope>NUCLEOTIDE SEQUENCE [LARGE SCALE GENOMIC DNA]</scope>
    <source>
        <strain evidence="3">CGMCC 4.7426</strain>
    </source>
</reference>
<feature type="transmembrane region" description="Helical" evidence="1">
    <location>
        <begin position="24"/>
        <end position="46"/>
    </location>
</feature>
<protein>
    <submittedName>
        <fullName evidence="2">Stage II sporulation protein P</fullName>
    </submittedName>
</protein>
<keyword evidence="1" id="KW-1133">Transmembrane helix</keyword>
<dbReference type="RefSeq" id="WP_390296152.1">
    <property type="nucleotide sequence ID" value="NZ_JBHSFU010000006.1"/>
</dbReference>
<evidence type="ECO:0000256" key="1">
    <source>
        <dbReference type="SAM" id="Phobius"/>
    </source>
</evidence>
<keyword evidence="3" id="KW-1185">Reference proteome</keyword>
<dbReference type="Proteomes" id="UP001595989">
    <property type="component" value="Unassembled WGS sequence"/>
</dbReference>
<name>A0ABV9DJ57_9BACI</name>
<proteinExistence type="predicted"/>
<keyword evidence="1" id="KW-0812">Transmembrane</keyword>
<dbReference type="InterPro" id="IPR010897">
    <property type="entry name" value="Spore_II_P"/>
</dbReference>
<organism evidence="2 3">
    <name type="scientific">Virgibacillus kekensis</name>
    <dbReference type="NCBI Taxonomy" id="202261"/>
    <lineage>
        <taxon>Bacteria</taxon>
        <taxon>Bacillati</taxon>
        <taxon>Bacillota</taxon>
        <taxon>Bacilli</taxon>
        <taxon>Bacillales</taxon>
        <taxon>Bacillaceae</taxon>
        <taxon>Virgibacillus</taxon>
    </lineage>
</organism>
<gene>
    <name evidence="2" type="primary">spoIIP</name>
    <name evidence="2" type="ORF">ACFO3D_11705</name>
</gene>
<dbReference type="Pfam" id="PF07454">
    <property type="entry name" value="SpoIIP"/>
    <property type="match status" value="1"/>
</dbReference>
<evidence type="ECO:0000313" key="2">
    <source>
        <dbReference type="EMBL" id="MFC4558871.1"/>
    </source>
</evidence>
<comment type="caution">
    <text evidence="2">The sequence shown here is derived from an EMBL/GenBank/DDBJ whole genome shotgun (WGS) entry which is preliminary data.</text>
</comment>
<keyword evidence="1" id="KW-0472">Membrane</keyword>